<reference evidence="3" key="1">
    <citation type="submission" date="2017-02" db="UniProtKB">
        <authorList>
            <consortium name="WormBaseParasite"/>
        </authorList>
    </citation>
    <scope>IDENTIFICATION</scope>
</reference>
<dbReference type="EMBL" id="UXSR01005264">
    <property type="protein sequence ID" value="VDD80470.1"/>
    <property type="molecule type" value="Genomic_DNA"/>
</dbReference>
<reference evidence="1 2" key="2">
    <citation type="submission" date="2018-10" db="EMBL/GenBank/DDBJ databases">
        <authorList>
            <consortium name="Pathogen Informatics"/>
        </authorList>
    </citation>
    <scope>NUCLEOTIDE SEQUENCE [LARGE SCALE GENOMIC DNA]</scope>
</reference>
<gene>
    <name evidence="1" type="ORF">MCOS_LOCUS6473</name>
</gene>
<protein>
    <submittedName>
        <fullName evidence="1 3">Uncharacterized protein</fullName>
    </submittedName>
</protein>
<evidence type="ECO:0000313" key="1">
    <source>
        <dbReference type="EMBL" id="VDD80470.1"/>
    </source>
</evidence>
<accession>A0A0R3UGT6</accession>
<dbReference type="Proteomes" id="UP000267029">
    <property type="component" value="Unassembled WGS sequence"/>
</dbReference>
<proteinExistence type="predicted"/>
<sequence length="92" mass="10129">MPRLALTRRRADFQVIAEASGSVERCHLGKCVHFKLGVITSAHTAHKHDSSSSSSQTKAGLRECAYLKKGGSSYYNYQTDGIPFPPSTRFAR</sequence>
<dbReference type="WBParaSite" id="MCOS_0000647201-mRNA-1">
    <property type="protein sequence ID" value="MCOS_0000647201-mRNA-1"/>
    <property type="gene ID" value="MCOS_0000647201"/>
</dbReference>
<keyword evidence="2" id="KW-1185">Reference proteome</keyword>
<evidence type="ECO:0000313" key="3">
    <source>
        <dbReference type="WBParaSite" id="MCOS_0000647201-mRNA-1"/>
    </source>
</evidence>
<organism evidence="3">
    <name type="scientific">Mesocestoides corti</name>
    <name type="common">Flatworm</name>
    <dbReference type="NCBI Taxonomy" id="53468"/>
    <lineage>
        <taxon>Eukaryota</taxon>
        <taxon>Metazoa</taxon>
        <taxon>Spiralia</taxon>
        <taxon>Lophotrochozoa</taxon>
        <taxon>Platyhelminthes</taxon>
        <taxon>Cestoda</taxon>
        <taxon>Eucestoda</taxon>
        <taxon>Cyclophyllidea</taxon>
        <taxon>Mesocestoididae</taxon>
        <taxon>Mesocestoides</taxon>
    </lineage>
</organism>
<evidence type="ECO:0000313" key="2">
    <source>
        <dbReference type="Proteomes" id="UP000267029"/>
    </source>
</evidence>
<name>A0A0R3UGT6_MESCO</name>
<dbReference type="AlphaFoldDB" id="A0A0R3UGT6"/>